<dbReference type="Pfam" id="PF00390">
    <property type="entry name" value="malic"/>
    <property type="match status" value="1"/>
</dbReference>
<dbReference type="GO" id="GO:0004473">
    <property type="term" value="F:malate dehydrogenase (decarboxylating) (NADP+) activity"/>
    <property type="evidence" value="ECO:0007669"/>
    <property type="project" value="TreeGrafter"/>
</dbReference>
<evidence type="ECO:0000256" key="7">
    <source>
        <dbReference type="PIRSR" id="PIRSR000106-3"/>
    </source>
</evidence>
<dbReference type="SUPFAM" id="SSF53223">
    <property type="entry name" value="Aminoacid dehydrogenase-like, N-terminal domain"/>
    <property type="match status" value="1"/>
</dbReference>
<feature type="active site" description="Proton acceptor" evidence="5">
    <location>
        <position position="147"/>
    </location>
</feature>
<proteinExistence type="inferred from homology"/>
<feature type="active site" description="Proton donor" evidence="5">
    <location>
        <position position="76"/>
    </location>
</feature>
<accession>A0A7R9KY44</accession>
<dbReference type="FunFam" id="3.40.50.10380:FF:000004">
    <property type="entry name" value="Malic enzyme"/>
    <property type="match status" value="1"/>
</dbReference>
<dbReference type="AlphaFoldDB" id="A0A7R9KY44"/>
<gene>
    <name evidence="11" type="ORF">OSB1V03_LOCUS11985</name>
</gene>
<dbReference type="InterPro" id="IPR037062">
    <property type="entry name" value="Malic_N_dom_sf"/>
</dbReference>
<evidence type="ECO:0000313" key="12">
    <source>
        <dbReference type="Proteomes" id="UP000759131"/>
    </source>
</evidence>
<dbReference type="GO" id="GO:0006108">
    <property type="term" value="P:malate metabolic process"/>
    <property type="evidence" value="ECO:0007669"/>
    <property type="project" value="TreeGrafter"/>
</dbReference>
<dbReference type="SUPFAM" id="SSF51735">
    <property type="entry name" value="NAD(P)-binding Rossmann-fold domains"/>
    <property type="match status" value="1"/>
</dbReference>
<feature type="binding site" evidence="6">
    <location>
        <position position="427"/>
    </location>
    <ligand>
        <name>(S)-malate</name>
        <dbReference type="ChEBI" id="CHEBI:15589"/>
    </ligand>
</feature>
<evidence type="ECO:0000256" key="8">
    <source>
        <dbReference type="RuleBase" id="RU003426"/>
    </source>
</evidence>
<dbReference type="InterPro" id="IPR046346">
    <property type="entry name" value="Aminoacid_DH-like_N_sf"/>
</dbReference>
<evidence type="ECO:0000256" key="1">
    <source>
        <dbReference type="ARBA" id="ARBA00001936"/>
    </source>
</evidence>
<feature type="domain" description="Malic enzyme N-terminal" evidence="10">
    <location>
        <begin position="53"/>
        <end position="234"/>
    </location>
</feature>
<dbReference type="NCBIfam" id="NF010052">
    <property type="entry name" value="PRK13529.1"/>
    <property type="match status" value="1"/>
</dbReference>
<dbReference type="GO" id="GO:0051287">
    <property type="term" value="F:NAD binding"/>
    <property type="evidence" value="ECO:0007669"/>
    <property type="project" value="InterPro"/>
</dbReference>
<evidence type="ECO:0000259" key="10">
    <source>
        <dbReference type="SMART" id="SM01274"/>
    </source>
</evidence>
<dbReference type="GO" id="GO:0005739">
    <property type="term" value="C:mitochondrion"/>
    <property type="evidence" value="ECO:0007669"/>
    <property type="project" value="TreeGrafter"/>
</dbReference>
<dbReference type="PANTHER" id="PTHR23406">
    <property type="entry name" value="MALIC ENZYME-RELATED"/>
    <property type="match status" value="1"/>
</dbReference>
<dbReference type="InterPro" id="IPR015884">
    <property type="entry name" value="Malic_enzyme_CS"/>
</dbReference>
<keyword evidence="4 8" id="KW-0560">Oxidoreductase</keyword>
<sequence length="547" mass="60695">DLAFTTREREALYLKGLLPPCIRTQDMQVELAMTNIRLQKDDLGKYMFLRELQDHNKRLFYRVLQLYTSELMPIVYTPGVGAACQKYSMLFKRPRGLFITVHDAGRVPSILANWPEPDVKAIVVTDGERILGLGDLGANGMGIPVGKMALYSAIGGIPPELTLPVCIDVGTNNEALLNDPYYIGLKQRRVTGSEYNHLIDEFMEAVVKRWGRQTLIQFEDFANNNAFRLLERYKTRYCVFNDDIQGTASVAVAGIMASLKITGTKITQHTFLFQGAGEAALGTADLLVMAMEQEGLSTEDARNRIWLLDSQGLVTMSRMGRNDKHKMQFAKQAADTKNLEEIVDLVKPSCIIGVSAVSGAFTPTILKKVASYHKRPIVFALSNPTSKAECTAEEAYKHTDGQCVFASGSPFDPVAHNGKTFHPGQGNNAYIFPGVALAVMACGVNEIRDEVFLVAAKALADLVTKQDCDEGRVYPHLDQINETSLRLAAKVAQWFYTEGYATHRPEPEDKYLFLKGKQYDATYDGSSFNKHINGKSSWSSANPSFTR</sequence>
<dbReference type="InterPro" id="IPR012302">
    <property type="entry name" value="Malic_NAD-bd"/>
</dbReference>
<feature type="domain" description="Malic enzyme NAD-binding" evidence="9">
    <location>
        <begin position="244"/>
        <end position="496"/>
    </location>
</feature>
<keyword evidence="3 7" id="KW-0479">Metal-binding</keyword>
<protein>
    <recommendedName>
        <fullName evidence="8">Malic enzyme</fullName>
    </recommendedName>
</protein>
<dbReference type="PROSITE" id="PS00331">
    <property type="entry name" value="MALIC_ENZYMES"/>
    <property type="match status" value="1"/>
</dbReference>
<evidence type="ECO:0000256" key="2">
    <source>
        <dbReference type="ARBA" id="ARBA00008785"/>
    </source>
</evidence>
<comment type="cofactor">
    <cofactor evidence="1">
        <name>Mn(2+)</name>
        <dbReference type="ChEBI" id="CHEBI:29035"/>
    </cofactor>
</comment>
<evidence type="ECO:0000256" key="3">
    <source>
        <dbReference type="ARBA" id="ARBA00022723"/>
    </source>
</evidence>
<dbReference type="PRINTS" id="PR00072">
    <property type="entry name" value="MALOXRDTASE"/>
</dbReference>
<dbReference type="Proteomes" id="UP000759131">
    <property type="component" value="Unassembled WGS sequence"/>
</dbReference>
<evidence type="ECO:0000256" key="6">
    <source>
        <dbReference type="PIRSR" id="PIRSR000106-2"/>
    </source>
</evidence>
<dbReference type="PANTHER" id="PTHR23406:SF90">
    <property type="entry name" value="MALIC ENZYME-RELATED"/>
    <property type="match status" value="1"/>
</dbReference>
<dbReference type="EMBL" id="OC864250">
    <property type="protein sequence ID" value="CAD7631576.1"/>
    <property type="molecule type" value="Genomic_DNA"/>
</dbReference>
<feature type="binding site" evidence="7">
    <location>
        <position position="219"/>
    </location>
    <ligand>
        <name>a divalent metal cation</name>
        <dbReference type="ChEBI" id="CHEBI:60240"/>
    </ligand>
</feature>
<dbReference type="CDD" id="cd05312">
    <property type="entry name" value="NAD_bind_1_malic_enz"/>
    <property type="match status" value="1"/>
</dbReference>
<name>A0A7R9KY44_9ACAR</name>
<dbReference type="InterPro" id="IPR012301">
    <property type="entry name" value="Malic_N_dom"/>
</dbReference>
<feature type="non-terminal residue" evidence="11">
    <location>
        <position position="1"/>
    </location>
</feature>
<reference evidence="11" key="1">
    <citation type="submission" date="2020-11" db="EMBL/GenBank/DDBJ databases">
        <authorList>
            <person name="Tran Van P."/>
        </authorList>
    </citation>
    <scope>NUCLEOTIDE SEQUENCE</scope>
</reference>
<evidence type="ECO:0000256" key="4">
    <source>
        <dbReference type="ARBA" id="ARBA00023002"/>
    </source>
</evidence>
<dbReference type="FunFam" id="3.40.50.720:FF:000060">
    <property type="entry name" value="Malic enzyme"/>
    <property type="match status" value="1"/>
</dbReference>
<evidence type="ECO:0000313" key="11">
    <source>
        <dbReference type="EMBL" id="CAD7631576.1"/>
    </source>
</evidence>
<dbReference type="Pfam" id="PF03949">
    <property type="entry name" value="Malic_M"/>
    <property type="match status" value="1"/>
</dbReference>
<dbReference type="InterPro" id="IPR001891">
    <property type="entry name" value="Malic_OxRdtase"/>
</dbReference>
<organism evidence="11">
    <name type="scientific">Medioppia subpectinata</name>
    <dbReference type="NCBI Taxonomy" id="1979941"/>
    <lineage>
        <taxon>Eukaryota</taxon>
        <taxon>Metazoa</taxon>
        <taxon>Ecdysozoa</taxon>
        <taxon>Arthropoda</taxon>
        <taxon>Chelicerata</taxon>
        <taxon>Arachnida</taxon>
        <taxon>Acari</taxon>
        <taxon>Acariformes</taxon>
        <taxon>Sarcoptiformes</taxon>
        <taxon>Oribatida</taxon>
        <taxon>Brachypylina</taxon>
        <taxon>Oppioidea</taxon>
        <taxon>Oppiidae</taxon>
        <taxon>Medioppia</taxon>
    </lineage>
</organism>
<evidence type="ECO:0000256" key="5">
    <source>
        <dbReference type="PIRSR" id="PIRSR000106-1"/>
    </source>
</evidence>
<dbReference type="Gene3D" id="3.40.50.720">
    <property type="entry name" value="NAD(P)-binding Rossmann-like Domain"/>
    <property type="match status" value="1"/>
</dbReference>
<dbReference type="PIRSF" id="PIRSF000106">
    <property type="entry name" value="ME"/>
    <property type="match status" value="1"/>
</dbReference>
<feature type="binding site" evidence="7">
    <location>
        <position position="220"/>
    </location>
    <ligand>
        <name>a divalent metal cation</name>
        <dbReference type="ChEBI" id="CHEBI:60240"/>
    </ligand>
</feature>
<feature type="binding site" evidence="6">
    <location>
        <position position="383"/>
    </location>
    <ligand>
        <name>(S)-malate</name>
        <dbReference type="ChEBI" id="CHEBI:15589"/>
    </ligand>
</feature>
<dbReference type="Gene3D" id="3.40.50.10380">
    <property type="entry name" value="Malic enzyme, N-terminal domain"/>
    <property type="match status" value="1"/>
</dbReference>
<keyword evidence="12" id="KW-1185">Reference proteome</keyword>
<evidence type="ECO:0000259" key="9">
    <source>
        <dbReference type="SMART" id="SM00919"/>
    </source>
</evidence>
<dbReference type="GO" id="GO:0046872">
    <property type="term" value="F:metal ion binding"/>
    <property type="evidence" value="ECO:0007669"/>
    <property type="project" value="UniProtKB-KW"/>
</dbReference>
<feature type="binding site" evidence="6">
    <location>
        <position position="129"/>
    </location>
    <ligand>
        <name>(S)-malate</name>
        <dbReference type="ChEBI" id="CHEBI:15589"/>
    </ligand>
</feature>
<dbReference type="EMBL" id="CAJPIZ010009675">
    <property type="protein sequence ID" value="CAG2112006.1"/>
    <property type="molecule type" value="Genomic_DNA"/>
</dbReference>
<dbReference type="SMART" id="SM00919">
    <property type="entry name" value="Malic_M"/>
    <property type="match status" value="1"/>
</dbReference>
<comment type="cofactor">
    <cofactor evidence="7">
        <name>Mg(2+)</name>
        <dbReference type="ChEBI" id="CHEBI:18420"/>
    </cofactor>
    <cofactor evidence="7">
        <name>Mn(2+)</name>
        <dbReference type="ChEBI" id="CHEBI:29035"/>
    </cofactor>
    <text evidence="7">Divalent metal cations. Prefers magnesium or manganese.</text>
</comment>
<feature type="binding site" evidence="7">
    <location>
        <position position="243"/>
    </location>
    <ligand>
        <name>a divalent metal cation</name>
        <dbReference type="ChEBI" id="CHEBI:60240"/>
    </ligand>
</feature>
<comment type="similarity">
    <text evidence="2 8">Belongs to the malic enzymes family.</text>
</comment>
<dbReference type="SMART" id="SM01274">
    <property type="entry name" value="malic"/>
    <property type="match status" value="1"/>
</dbReference>
<dbReference type="OrthoDB" id="5365701at2759"/>
<dbReference type="InterPro" id="IPR036291">
    <property type="entry name" value="NAD(P)-bd_dom_sf"/>
</dbReference>